<protein>
    <submittedName>
        <fullName evidence="6">Sigma-70 family RNA polymerase sigma factor</fullName>
    </submittedName>
</protein>
<evidence type="ECO:0000256" key="3">
    <source>
        <dbReference type="ARBA" id="ARBA00023082"/>
    </source>
</evidence>
<dbReference type="InterPro" id="IPR014284">
    <property type="entry name" value="RNA_pol_sigma-70_dom"/>
</dbReference>
<reference evidence="6 7" key="1">
    <citation type="submission" date="2021-03" db="EMBL/GenBank/DDBJ databases">
        <title>Aliifodinibius sp. nov., a new bacterium isolated from saline soil.</title>
        <authorList>
            <person name="Galisteo C."/>
            <person name="De La Haba R."/>
            <person name="Sanchez-Porro C."/>
            <person name="Ventosa A."/>
        </authorList>
    </citation>
    <scope>NUCLEOTIDE SEQUENCE [LARGE SCALE GENOMIC DNA]</scope>
    <source>
        <strain evidence="6 7">1BSP15-2V2</strain>
    </source>
</reference>
<sequence>MFLTTVLNKDKENCSEDIRLWEELRAGDRTALSSLFNKYYTHLLNYGLKIIPNTQLVKDSIQELFISIWEYRSNLSQVEYIRSYLFSSLRRTIIRQHDVAETRQERDERYSEESFKKLINKEQLMIMDELEEEQKYRLEQAIEQLSKRQKEAVFLKFYNGFTSDEIAEIMGVNKQSVYNYISRSIDTLREQLLVMS</sequence>
<dbReference type="NCBIfam" id="TIGR02937">
    <property type="entry name" value="sigma70-ECF"/>
    <property type="match status" value="1"/>
</dbReference>
<feature type="domain" description="RNA polymerase sigma factor 70 region 4 type 2" evidence="5">
    <location>
        <begin position="137"/>
        <end position="184"/>
    </location>
</feature>
<proteinExistence type="inferred from homology"/>
<organism evidence="6 7">
    <name type="scientific">Fodinibius salsisoli</name>
    <dbReference type="NCBI Taxonomy" id="2820877"/>
    <lineage>
        <taxon>Bacteria</taxon>
        <taxon>Pseudomonadati</taxon>
        <taxon>Balneolota</taxon>
        <taxon>Balneolia</taxon>
        <taxon>Balneolales</taxon>
        <taxon>Balneolaceae</taxon>
        <taxon>Fodinibius</taxon>
    </lineage>
</organism>
<name>A0ABT3PQ57_9BACT</name>
<dbReference type="InterPro" id="IPR013249">
    <property type="entry name" value="RNA_pol_sigma70_r4_t2"/>
</dbReference>
<dbReference type="Proteomes" id="UP001207918">
    <property type="component" value="Unassembled WGS sequence"/>
</dbReference>
<evidence type="ECO:0000256" key="2">
    <source>
        <dbReference type="ARBA" id="ARBA00023015"/>
    </source>
</evidence>
<dbReference type="InterPro" id="IPR036388">
    <property type="entry name" value="WH-like_DNA-bd_sf"/>
</dbReference>
<dbReference type="PANTHER" id="PTHR43133">
    <property type="entry name" value="RNA POLYMERASE ECF-TYPE SIGMA FACTO"/>
    <property type="match status" value="1"/>
</dbReference>
<evidence type="ECO:0000256" key="4">
    <source>
        <dbReference type="ARBA" id="ARBA00023163"/>
    </source>
</evidence>
<keyword evidence="2" id="KW-0805">Transcription regulation</keyword>
<dbReference type="InterPro" id="IPR013324">
    <property type="entry name" value="RNA_pol_sigma_r3/r4-like"/>
</dbReference>
<gene>
    <name evidence="6" type="ORF">J6I44_14060</name>
</gene>
<dbReference type="EMBL" id="JAGGJA010000009">
    <property type="protein sequence ID" value="MCW9707986.1"/>
    <property type="molecule type" value="Genomic_DNA"/>
</dbReference>
<dbReference type="Gene3D" id="1.10.10.10">
    <property type="entry name" value="Winged helix-like DNA-binding domain superfamily/Winged helix DNA-binding domain"/>
    <property type="match status" value="1"/>
</dbReference>
<accession>A0ABT3PQ57</accession>
<evidence type="ECO:0000259" key="5">
    <source>
        <dbReference type="Pfam" id="PF08281"/>
    </source>
</evidence>
<evidence type="ECO:0000256" key="1">
    <source>
        <dbReference type="ARBA" id="ARBA00010641"/>
    </source>
</evidence>
<evidence type="ECO:0000313" key="7">
    <source>
        <dbReference type="Proteomes" id="UP001207918"/>
    </source>
</evidence>
<keyword evidence="7" id="KW-1185">Reference proteome</keyword>
<dbReference type="RefSeq" id="WP_265766772.1">
    <property type="nucleotide sequence ID" value="NZ_JAGGJA010000009.1"/>
</dbReference>
<dbReference type="InterPro" id="IPR013325">
    <property type="entry name" value="RNA_pol_sigma_r2"/>
</dbReference>
<dbReference type="SUPFAM" id="SSF88659">
    <property type="entry name" value="Sigma3 and sigma4 domains of RNA polymerase sigma factors"/>
    <property type="match status" value="1"/>
</dbReference>
<comment type="caution">
    <text evidence="6">The sequence shown here is derived from an EMBL/GenBank/DDBJ whole genome shotgun (WGS) entry which is preliminary data.</text>
</comment>
<dbReference type="InterPro" id="IPR039425">
    <property type="entry name" value="RNA_pol_sigma-70-like"/>
</dbReference>
<keyword evidence="4" id="KW-0804">Transcription</keyword>
<dbReference type="Pfam" id="PF08281">
    <property type="entry name" value="Sigma70_r4_2"/>
    <property type="match status" value="1"/>
</dbReference>
<keyword evidence="3" id="KW-0731">Sigma factor</keyword>
<dbReference type="Gene3D" id="1.10.1740.10">
    <property type="match status" value="1"/>
</dbReference>
<comment type="similarity">
    <text evidence="1">Belongs to the sigma-70 factor family. ECF subfamily.</text>
</comment>
<evidence type="ECO:0000313" key="6">
    <source>
        <dbReference type="EMBL" id="MCW9707986.1"/>
    </source>
</evidence>
<dbReference type="PANTHER" id="PTHR43133:SF46">
    <property type="entry name" value="RNA POLYMERASE SIGMA-70 FACTOR ECF SUBFAMILY"/>
    <property type="match status" value="1"/>
</dbReference>
<dbReference type="CDD" id="cd06171">
    <property type="entry name" value="Sigma70_r4"/>
    <property type="match status" value="1"/>
</dbReference>
<dbReference type="SUPFAM" id="SSF88946">
    <property type="entry name" value="Sigma2 domain of RNA polymerase sigma factors"/>
    <property type="match status" value="1"/>
</dbReference>